<gene>
    <name evidence="5" type="ORF">H4W81_004903</name>
</gene>
<dbReference type="InterPro" id="IPR032823">
    <property type="entry name" value="BCA_ABC_TP_C"/>
</dbReference>
<dbReference type="SUPFAM" id="SSF52540">
    <property type="entry name" value="P-loop containing nucleoside triphosphate hydrolases"/>
    <property type="match status" value="1"/>
</dbReference>
<organism evidence="5 6">
    <name type="scientific">Nonomuraea africana</name>
    <dbReference type="NCBI Taxonomy" id="46171"/>
    <lineage>
        <taxon>Bacteria</taxon>
        <taxon>Bacillati</taxon>
        <taxon>Actinomycetota</taxon>
        <taxon>Actinomycetes</taxon>
        <taxon>Streptosporangiales</taxon>
        <taxon>Streptosporangiaceae</taxon>
        <taxon>Nonomuraea</taxon>
    </lineage>
</organism>
<accession>A0ABR9KJD6</accession>
<dbReference type="Pfam" id="PF00005">
    <property type="entry name" value="ABC_tran"/>
    <property type="match status" value="1"/>
</dbReference>
<dbReference type="PROSITE" id="PS50893">
    <property type="entry name" value="ABC_TRANSPORTER_2"/>
    <property type="match status" value="1"/>
</dbReference>
<dbReference type="GO" id="GO:0005524">
    <property type="term" value="F:ATP binding"/>
    <property type="evidence" value="ECO:0007669"/>
    <property type="project" value="UniProtKB-KW"/>
</dbReference>
<keyword evidence="2" id="KW-0547">Nucleotide-binding</keyword>
<dbReference type="InterPro" id="IPR027417">
    <property type="entry name" value="P-loop_NTPase"/>
</dbReference>
<dbReference type="InterPro" id="IPR051120">
    <property type="entry name" value="ABC_AA/LPS_Transport"/>
</dbReference>
<keyword evidence="6" id="KW-1185">Reference proteome</keyword>
<dbReference type="InterPro" id="IPR017871">
    <property type="entry name" value="ABC_transporter-like_CS"/>
</dbReference>
<dbReference type="InterPro" id="IPR003593">
    <property type="entry name" value="AAA+_ATPase"/>
</dbReference>
<feature type="domain" description="ABC transporter" evidence="4">
    <location>
        <begin position="3"/>
        <end position="249"/>
    </location>
</feature>
<dbReference type="PANTHER" id="PTHR45772:SF7">
    <property type="entry name" value="AMINO ACID ABC TRANSPORTER ATP-BINDING PROTEIN"/>
    <property type="match status" value="1"/>
</dbReference>
<dbReference type="CDD" id="cd03219">
    <property type="entry name" value="ABC_Mj1267_LivG_branched"/>
    <property type="match status" value="1"/>
</dbReference>
<reference evidence="5 6" key="1">
    <citation type="submission" date="2020-10" db="EMBL/GenBank/DDBJ databases">
        <title>Sequencing the genomes of 1000 actinobacteria strains.</title>
        <authorList>
            <person name="Klenk H.-P."/>
        </authorList>
    </citation>
    <scope>NUCLEOTIDE SEQUENCE [LARGE SCALE GENOMIC DNA]</scope>
    <source>
        <strain evidence="5 6">DSM 43748</strain>
    </source>
</reference>
<dbReference type="PANTHER" id="PTHR45772">
    <property type="entry name" value="CONSERVED COMPONENT OF ABC TRANSPORTER FOR NATURAL AMINO ACIDS-RELATED"/>
    <property type="match status" value="1"/>
</dbReference>
<dbReference type="SMART" id="SM00382">
    <property type="entry name" value="AAA"/>
    <property type="match status" value="1"/>
</dbReference>
<comment type="caution">
    <text evidence="5">The sequence shown here is derived from an EMBL/GenBank/DDBJ whole genome shotgun (WGS) entry which is preliminary data.</text>
</comment>
<keyword evidence="1" id="KW-0813">Transport</keyword>
<evidence type="ECO:0000313" key="6">
    <source>
        <dbReference type="Proteomes" id="UP000661607"/>
    </source>
</evidence>
<evidence type="ECO:0000259" key="4">
    <source>
        <dbReference type="PROSITE" id="PS50893"/>
    </source>
</evidence>
<dbReference type="RefSeq" id="WP_225958771.1">
    <property type="nucleotide sequence ID" value="NZ_BAAASY010000034.1"/>
</dbReference>
<protein>
    <submittedName>
        <fullName evidence="5">Branched-chain amino acid transport system ATP-binding protein</fullName>
    </submittedName>
</protein>
<evidence type="ECO:0000256" key="2">
    <source>
        <dbReference type="ARBA" id="ARBA00022741"/>
    </source>
</evidence>
<dbReference type="Pfam" id="PF12399">
    <property type="entry name" value="BCA_ABC_TP_C"/>
    <property type="match status" value="1"/>
</dbReference>
<keyword evidence="3 5" id="KW-0067">ATP-binding</keyword>
<evidence type="ECO:0000256" key="1">
    <source>
        <dbReference type="ARBA" id="ARBA00022448"/>
    </source>
</evidence>
<name>A0ABR9KJD6_9ACTN</name>
<dbReference type="Proteomes" id="UP000661607">
    <property type="component" value="Unassembled WGS sequence"/>
</dbReference>
<evidence type="ECO:0000256" key="3">
    <source>
        <dbReference type="ARBA" id="ARBA00022840"/>
    </source>
</evidence>
<evidence type="ECO:0000313" key="5">
    <source>
        <dbReference type="EMBL" id="MBE1562124.1"/>
    </source>
</evidence>
<dbReference type="PROSITE" id="PS00211">
    <property type="entry name" value="ABC_TRANSPORTER_1"/>
    <property type="match status" value="1"/>
</dbReference>
<dbReference type="InterPro" id="IPR003439">
    <property type="entry name" value="ABC_transporter-like_ATP-bd"/>
</dbReference>
<dbReference type="EMBL" id="JADBEF010000001">
    <property type="protein sequence ID" value="MBE1562124.1"/>
    <property type="molecule type" value="Genomic_DNA"/>
</dbReference>
<proteinExistence type="predicted"/>
<sequence length="254" mass="26949">MSLTAERVSMAFGGLVALDNVTLTVPDRAITGLIGPNGAGKTTLFNCLTGLYAPTSGRVLLGSRPLKADPAEAARRGVARTFQNIRLFSGMSALENVLVGRHTRIKQGLMSALFHGPAFRASEAEATERARAELAFVGLDPDGRAPAHSLAYGDQRRLEIARALAGDPAVLMLDEPTAGMNGAETTAIRALIGAIRDRGIAVVVIEHDTKFIFSLCDHVHVLVRGRVLVSGPPEAVRTDPRVIEAYLGTTECSK</sequence>
<dbReference type="Gene3D" id="3.40.50.300">
    <property type="entry name" value="P-loop containing nucleotide triphosphate hydrolases"/>
    <property type="match status" value="1"/>
</dbReference>